<dbReference type="PANTHER" id="PTHR46407:SF3">
    <property type="entry name" value="OS02G0208700 PROTEIN"/>
    <property type="match status" value="1"/>
</dbReference>
<sequence length="355" mass="39332">MEAALIPGLPADVALECLVRLPFHAFAGARCVCKRWREEITSPSFYRLRKASGHARPLVALVRSIPSHDAGFKNLILFDPTTGVWTRLLQFFDWSEYCQVAAVGHELVVIGVGRPPTGTVHVYNLLTGVRRRGATMPRPLRATFAFATSAEARMAYVAGGENVHGMPLRSALAYDVAADAWVRLPDMERPRKECRGIFVNGAFCVRGGQELFDWTSEAFDVEAGRWTAKQGKLLEKALIGPWIGVAAYEGRVYRCDYWKGGVDVCSDNGGEGGWRSLGVVSKKVHELPIPVFLDVAAWNGGVMVVRKFYGGQTASILEEGKWKEVVLPRKVALSWKVKLPWKFSAYVQTLCSFQL</sequence>
<dbReference type="GO" id="GO:2000762">
    <property type="term" value="P:regulation of phenylpropanoid metabolic process"/>
    <property type="evidence" value="ECO:0007669"/>
    <property type="project" value="InterPro"/>
</dbReference>
<comment type="caution">
    <text evidence="2">The sequence shown here is derived from an EMBL/GenBank/DDBJ whole genome shotgun (WGS) entry which is preliminary data.</text>
</comment>
<proteinExistence type="predicted"/>
<dbReference type="CDD" id="cd22152">
    <property type="entry name" value="F-box_AtAFR-like"/>
    <property type="match status" value="1"/>
</dbReference>
<dbReference type="AlphaFoldDB" id="A0A8J5F8Y6"/>
<dbReference type="InterPro" id="IPR006652">
    <property type="entry name" value="Kelch_1"/>
</dbReference>
<dbReference type="InterPro" id="IPR044595">
    <property type="entry name" value="KMD1-4"/>
</dbReference>
<organism evidence="2 3">
    <name type="scientific">Zingiber officinale</name>
    <name type="common">Ginger</name>
    <name type="synonym">Amomum zingiber</name>
    <dbReference type="NCBI Taxonomy" id="94328"/>
    <lineage>
        <taxon>Eukaryota</taxon>
        <taxon>Viridiplantae</taxon>
        <taxon>Streptophyta</taxon>
        <taxon>Embryophyta</taxon>
        <taxon>Tracheophyta</taxon>
        <taxon>Spermatophyta</taxon>
        <taxon>Magnoliopsida</taxon>
        <taxon>Liliopsida</taxon>
        <taxon>Zingiberales</taxon>
        <taxon>Zingiberaceae</taxon>
        <taxon>Zingiber</taxon>
    </lineage>
</organism>
<dbReference type="Proteomes" id="UP000734854">
    <property type="component" value="Unassembled WGS sequence"/>
</dbReference>
<dbReference type="OrthoDB" id="191037at2759"/>
<reference evidence="2 3" key="1">
    <citation type="submission" date="2020-08" db="EMBL/GenBank/DDBJ databases">
        <title>Plant Genome Project.</title>
        <authorList>
            <person name="Zhang R.-G."/>
        </authorList>
    </citation>
    <scope>NUCLEOTIDE SEQUENCE [LARGE SCALE GENOMIC DNA]</scope>
    <source>
        <tissue evidence="2">Rhizome</tissue>
    </source>
</reference>
<accession>A0A8J5F8Y6</accession>
<dbReference type="Pfam" id="PF01344">
    <property type="entry name" value="Kelch_1"/>
    <property type="match status" value="1"/>
</dbReference>
<dbReference type="EMBL" id="JACMSC010000016">
    <property type="protein sequence ID" value="KAG6482377.1"/>
    <property type="molecule type" value="Genomic_DNA"/>
</dbReference>
<keyword evidence="3" id="KW-1185">Reference proteome</keyword>
<dbReference type="SMART" id="SM00256">
    <property type="entry name" value="FBOX"/>
    <property type="match status" value="1"/>
</dbReference>
<evidence type="ECO:0000259" key="1">
    <source>
        <dbReference type="SMART" id="SM00256"/>
    </source>
</evidence>
<gene>
    <name evidence="2" type="ORF">ZIOFF_059008</name>
</gene>
<evidence type="ECO:0000313" key="3">
    <source>
        <dbReference type="Proteomes" id="UP000734854"/>
    </source>
</evidence>
<dbReference type="InterPro" id="IPR001810">
    <property type="entry name" value="F-box_dom"/>
</dbReference>
<dbReference type="GO" id="GO:0080037">
    <property type="term" value="P:negative regulation of cytokinin-activated signaling pathway"/>
    <property type="evidence" value="ECO:0007669"/>
    <property type="project" value="InterPro"/>
</dbReference>
<dbReference type="SMART" id="SM00612">
    <property type="entry name" value="Kelch"/>
    <property type="match status" value="1"/>
</dbReference>
<dbReference type="Pfam" id="PF00646">
    <property type="entry name" value="F-box"/>
    <property type="match status" value="1"/>
</dbReference>
<feature type="domain" description="F-box" evidence="1">
    <location>
        <begin position="9"/>
        <end position="49"/>
    </location>
</feature>
<evidence type="ECO:0000313" key="2">
    <source>
        <dbReference type="EMBL" id="KAG6482377.1"/>
    </source>
</evidence>
<name>A0A8J5F8Y6_ZINOF</name>
<protein>
    <recommendedName>
        <fullName evidence="1">F-box domain-containing protein</fullName>
    </recommendedName>
</protein>
<dbReference type="PANTHER" id="PTHR46407">
    <property type="entry name" value="OS02G0208700 PROTEIN"/>
    <property type="match status" value="1"/>
</dbReference>